<evidence type="ECO:0000313" key="4">
    <source>
        <dbReference type="Proteomes" id="UP000824151"/>
    </source>
</evidence>
<feature type="transmembrane region" description="Helical" evidence="2">
    <location>
        <begin position="89"/>
        <end position="107"/>
    </location>
</feature>
<name>A0A9D1URQ7_9MICC</name>
<sequence length="243" mass="24938">MTQGMPARTMALRPGTVRRPRAVHRPRAAHGSRTVRGVLAALLAVGSAAGAHTVGGHHAPHAAILILALAISIPLCIVLSTGRLSRGRLAVAVLLSQGALHGLFELFPAGPSAAVHDGSGSAGNHAAAHHHDAAPAPLPTSAPDASSLPADSASGVEWGMVAMHALAAVVSYVLLRRGEVILAALMELLDLRPAVLRGFDSRAPLPPRPRVALRAGGEPVLGPWAVWPGEGPRTLRGPPLHTF</sequence>
<feature type="compositionally biased region" description="Low complexity" evidence="1">
    <location>
        <begin position="117"/>
        <end position="126"/>
    </location>
</feature>
<dbReference type="EMBL" id="DXGD01000169">
    <property type="protein sequence ID" value="HIW99414.1"/>
    <property type="molecule type" value="Genomic_DNA"/>
</dbReference>
<reference evidence="3" key="2">
    <citation type="submission" date="2021-04" db="EMBL/GenBank/DDBJ databases">
        <authorList>
            <person name="Gilroy R."/>
        </authorList>
    </citation>
    <scope>NUCLEOTIDE SEQUENCE</scope>
    <source>
        <strain evidence="3">ChiHejej3B27-3195</strain>
    </source>
</reference>
<evidence type="ECO:0000256" key="2">
    <source>
        <dbReference type="SAM" id="Phobius"/>
    </source>
</evidence>
<feature type="region of interest" description="Disordered" evidence="1">
    <location>
        <begin position="117"/>
        <end position="149"/>
    </location>
</feature>
<accession>A0A9D1URQ7</accession>
<dbReference type="Proteomes" id="UP000824151">
    <property type="component" value="Unassembled WGS sequence"/>
</dbReference>
<feature type="compositionally biased region" description="Low complexity" evidence="1">
    <location>
        <begin position="139"/>
        <end position="149"/>
    </location>
</feature>
<reference evidence="3" key="1">
    <citation type="journal article" date="2021" name="PeerJ">
        <title>Extensive microbial diversity within the chicken gut microbiome revealed by metagenomics and culture.</title>
        <authorList>
            <person name="Gilroy R."/>
            <person name="Ravi A."/>
            <person name="Getino M."/>
            <person name="Pursley I."/>
            <person name="Horton D.L."/>
            <person name="Alikhan N.F."/>
            <person name="Baker D."/>
            <person name="Gharbi K."/>
            <person name="Hall N."/>
            <person name="Watson M."/>
            <person name="Adriaenssens E.M."/>
            <person name="Foster-Nyarko E."/>
            <person name="Jarju S."/>
            <person name="Secka A."/>
            <person name="Antonio M."/>
            <person name="Oren A."/>
            <person name="Chaudhuri R.R."/>
            <person name="La Ragione R."/>
            <person name="Hildebrand F."/>
            <person name="Pallen M.J."/>
        </authorList>
    </citation>
    <scope>NUCLEOTIDE SEQUENCE</scope>
    <source>
        <strain evidence="3">ChiHejej3B27-3195</strain>
    </source>
</reference>
<protein>
    <submittedName>
        <fullName evidence="3">Uncharacterized protein</fullName>
    </submittedName>
</protein>
<dbReference type="AlphaFoldDB" id="A0A9D1URQ7"/>
<keyword evidence="2" id="KW-0812">Transmembrane</keyword>
<proteinExistence type="predicted"/>
<keyword evidence="2" id="KW-0472">Membrane</keyword>
<gene>
    <name evidence="3" type="ORF">H9871_04655</name>
</gene>
<comment type="caution">
    <text evidence="3">The sequence shown here is derived from an EMBL/GenBank/DDBJ whole genome shotgun (WGS) entry which is preliminary data.</text>
</comment>
<evidence type="ECO:0000313" key="3">
    <source>
        <dbReference type="EMBL" id="HIW99414.1"/>
    </source>
</evidence>
<evidence type="ECO:0000256" key="1">
    <source>
        <dbReference type="SAM" id="MobiDB-lite"/>
    </source>
</evidence>
<keyword evidence="2" id="KW-1133">Transmembrane helix</keyword>
<feature type="transmembrane region" description="Helical" evidence="2">
    <location>
        <begin position="158"/>
        <end position="175"/>
    </location>
</feature>
<organism evidence="3 4">
    <name type="scientific">Candidatus Nesterenkonia stercoripullorum</name>
    <dbReference type="NCBI Taxonomy" id="2838701"/>
    <lineage>
        <taxon>Bacteria</taxon>
        <taxon>Bacillati</taxon>
        <taxon>Actinomycetota</taxon>
        <taxon>Actinomycetes</taxon>
        <taxon>Micrococcales</taxon>
        <taxon>Micrococcaceae</taxon>
        <taxon>Nesterenkonia</taxon>
    </lineage>
</organism>
<feature type="transmembrane region" description="Helical" evidence="2">
    <location>
        <begin position="60"/>
        <end position="82"/>
    </location>
</feature>